<dbReference type="InterPro" id="IPR050237">
    <property type="entry name" value="ATP-dep_AMP-bd_enzyme"/>
</dbReference>
<reference evidence="2 3" key="1">
    <citation type="submission" date="2017-01" db="EMBL/GenBank/DDBJ databases">
        <title>Genome sequencing of Rhodoferax fermentans JCM 7819.</title>
        <authorList>
            <person name="Kim Y.J."/>
            <person name="Farh M.E.-A."/>
            <person name="Yang D.-C."/>
        </authorList>
    </citation>
    <scope>NUCLEOTIDE SEQUENCE [LARGE SCALE GENOMIC DNA]</scope>
    <source>
        <strain evidence="2 3">JCM 7819</strain>
    </source>
</reference>
<evidence type="ECO:0000313" key="2">
    <source>
        <dbReference type="EMBL" id="OOV08066.1"/>
    </source>
</evidence>
<evidence type="ECO:0000313" key="3">
    <source>
        <dbReference type="Proteomes" id="UP000190750"/>
    </source>
</evidence>
<accession>A0A1T1AVC3</accession>
<dbReference type="STRING" id="28066.RF819_16245"/>
<evidence type="ECO:0000259" key="1">
    <source>
        <dbReference type="Pfam" id="PF00501"/>
    </source>
</evidence>
<comment type="caution">
    <text evidence="2">The sequence shown here is derived from an EMBL/GenBank/DDBJ whole genome shotgun (WGS) entry which is preliminary data.</text>
</comment>
<sequence length="215" mass="23001">MSPASFNLYQALRSVFPADLDGTVLETDNGLVYTWSDLERGSAKLANFLQSLDVPPGARVLVQVDPSVEALMLYLASLRTGLVFVPLDMACLGAEVASVIDDAQPAVVVCNASHFGWLSKLAFQAGTAWVFTLNNDRSGSLLERAAQASDQHSSVASLADDLAVITYTRNTTGRAHKLLHTHADQLGREGLPLPGLSLAAQQVLSRLQAELARTQ</sequence>
<keyword evidence="3" id="KW-1185">Reference proteome</keyword>
<dbReference type="SUPFAM" id="SSF56801">
    <property type="entry name" value="Acetyl-CoA synthetase-like"/>
    <property type="match status" value="1"/>
</dbReference>
<proteinExistence type="predicted"/>
<dbReference type="InterPro" id="IPR000873">
    <property type="entry name" value="AMP-dep_synth/lig_dom"/>
</dbReference>
<dbReference type="EMBL" id="MTJN01000002">
    <property type="protein sequence ID" value="OOV08066.1"/>
    <property type="molecule type" value="Genomic_DNA"/>
</dbReference>
<organism evidence="2 3">
    <name type="scientific">Rhodoferax fermentans</name>
    <dbReference type="NCBI Taxonomy" id="28066"/>
    <lineage>
        <taxon>Bacteria</taxon>
        <taxon>Pseudomonadati</taxon>
        <taxon>Pseudomonadota</taxon>
        <taxon>Betaproteobacteria</taxon>
        <taxon>Burkholderiales</taxon>
        <taxon>Comamonadaceae</taxon>
        <taxon>Rhodoferax</taxon>
    </lineage>
</organism>
<dbReference type="PANTHER" id="PTHR43767">
    <property type="entry name" value="LONG-CHAIN-FATTY-ACID--COA LIGASE"/>
    <property type="match status" value="1"/>
</dbReference>
<dbReference type="Proteomes" id="UP000190750">
    <property type="component" value="Unassembled WGS sequence"/>
</dbReference>
<feature type="domain" description="AMP-dependent synthetase/ligase" evidence="1">
    <location>
        <begin position="30"/>
        <end position="184"/>
    </location>
</feature>
<name>A0A1T1AVC3_RHOFE</name>
<gene>
    <name evidence="2" type="ORF">RF819_16245</name>
</gene>
<dbReference type="OrthoDB" id="9766486at2"/>
<dbReference type="RefSeq" id="WP_143541737.1">
    <property type="nucleotide sequence ID" value="NZ_MTJN01000002.1"/>
</dbReference>
<dbReference type="PANTHER" id="PTHR43767:SF1">
    <property type="entry name" value="NONRIBOSOMAL PEPTIDE SYNTHASE PES1 (EUROFUNG)-RELATED"/>
    <property type="match status" value="1"/>
</dbReference>
<dbReference type="Pfam" id="PF00501">
    <property type="entry name" value="AMP-binding"/>
    <property type="match status" value="1"/>
</dbReference>
<dbReference type="Gene3D" id="3.40.50.12780">
    <property type="entry name" value="N-terminal domain of ligase-like"/>
    <property type="match status" value="1"/>
</dbReference>
<protein>
    <recommendedName>
        <fullName evidence="1">AMP-dependent synthetase/ligase domain-containing protein</fullName>
    </recommendedName>
</protein>
<dbReference type="AlphaFoldDB" id="A0A1T1AVC3"/>
<dbReference type="InterPro" id="IPR042099">
    <property type="entry name" value="ANL_N_sf"/>
</dbReference>